<accession>A0A1H3T1B1</accession>
<sequence>MSKSQEAIQWQNDVWQRAGRELMPSDPALQAEMDQARAAQWAAWESTLLGPVYAFCSARWSGGPEAHSRYAPYAVLFLQWETRYPDEWHHAAIGGWGTKKEVLRRFIAAGPTPDTQADLLELLTAAIYREHRCEDSRYAALARQLDGPSLRCCLASAQQDHDGLVRLRAGYMQWVVDNATAPVTAASWRRWLAGNSVASRSR</sequence>
<gene>
    <name evidence="1" type="ORF">SAMN05444365_11623</name>
</gene>
<keyword evidence="2" id="KW-1185">Reference proteome</keyword>
<proteinExistence type="predicted"/>
<dbReference type="EMBL" id="FNPH01000016">
    <property type="protein sequence ID" value="SDZ43535.1"/>
    <property type="molecule type" value="Genomic_DNA"/>
</dbReference>
<evidence type="ECO:0000313" key="1">
    <source>
        <dbReference type="EMBL" id="SDZ43535.1"/>
    </source>
</evidence>
<name>A0A1H3T1B1_9ACTN</name>
<organism evidence="1 2">
    <name type="scientific">Micromonospora pattaloongensis</name>
    <dbReference type="NCBI Taxonomy" id="405436"/>
    <lineage>
        <taxon>Bacteria</taxon>
        <taxon>Bacillati</taxon>
        <taxon>Actinomycetota</taxon>
        <taxon>Actinomycetes</taxon>
        <taxon>Micromonosporales</taxon>
        <taxon>Micromonosporaceae</taxon>
        <taxon>Micromonospora</taxon>
    </lineage>
</organism>
<reference evidence="2" key="1">
    <citation type="submission" date="2016-10" db="EMBL/GenBank/DDBJ databases">
        <authorList>
            <person name="Varghese N."/>
            <person name="Submissions S."/>
        </authorList>
    </citation>
    <scope>NUCLEOTIDE SEQUENCE [LARGE SCALE GENOMIC DNA]</scope>
    <source>
        <strain evidence="2">DSM 45245</strain>
    </source>
</reference>
<protein>
    <submittedName>
        <fullName evidence="1">Uncharacterized protein</fullName>
    </submittedName>
</protein>
<dbReference type="AlphaFoldDB" id="A0A1H3T1B1"/>
<dbReference type="Proteomes" id="UP000242415">
    <property type="component" value="Unassembled WGS sequence"/>
</dbReference>
<evidence type="ECO:0000313" key="2">
    <source>
        <dbReference type="Proteomes" id="UP000242415"/>
    </source>
</evidence>